<dbReference type="PROSITE" id="PS51257">
    <property type="entry name" value="PROKAR_LIPOPROTEIN"/>
    <property type="match status" value="1"/>
</dbReference>
<dbReference type="Proteomes" id="UP000306918">
    <property type="component" value="Unassembled WGS sequence"/>
</dbReference>
<dbReference type="Pfam" id="PF12771">
    <property type="entry name" value="SusD-like_2"/>
    <property type="match status" value="1"/>
</dbReference>
<gene>
    <name evidence="1" type="ORF">FAM09_01810</name>
</gene>
<reference evidence="1 2" key="1">
    <citation type="submission" date="2019-04" db="EMBL/GenBank/DDBJ databases">
        <title>Niastella caeni sp. nov., isolated from activated sludge.</title>
        <authorList>
            <person name="Sheng M."/>
        </authorList>
    </citation>
    <scope>NUCLEOTIDE SEQUENCE [LARGE SCALE GENOMIC DNA]</scope>
    <source>
        <strain evidence="1 2">HX-2-15</strain>
    </source>
</reference>
<name>A0A4S8HZ89_9BACT</name>
<accession>A0A4S8HZ89</accession>
<dbReference type="RefSeq" id="WP_136575367.1">
    <property type="nucleotide sequence ID" value="NZ_STFF01000001.1"/>
</dbReference>
<comment type="caution">
    <text evidence="1">The sequence shown here is derived from an EMBL/GenBank/DDBJ whole genome shotgun (WGS) entry which is preliminary data.</text>
</comment>
<evidence type="ECO:0000313" key="1">
    <source>
        <dbReference type="EMBL" id="THU40875.1"/>
    </source>
</evidence>
<dbReference type="InterPro" id="IPR041662">
    <property type="entry name" value="SusD-like_2"/>
</dbReference>
<dbReference type="SUPFAM" id="SSF48452">
    <property type="entry name" value="TPR-like"/>
    <property type="match status" value="1"/>
</dbReference>
<dbReference type="EMBL" id="STFF01000001">
    <property type="protein sequence ID" value="THU40875.1"/>
    <property type="molecule type" value="Genomic_DNA"/>
</dbReference>
<dbReference type="InterPro" id="IPR011990">
    <property type="entry name" value="TPR-like_helical_dom_sf"/>
</dbReference>
<sequence>MKFVNINKSIICVAALLVIIAGTSCKKGFLDVNDDPNRSTDKNIRADLLFPQAAVYVGNRMATNNLRFLNCWMGYFAQPGDFAILQDETSYSIDFTFGDNLWQNHYDALYDLYLTKVKALAVQDSVLAGSAMVLSARLFQDLVDIFGNIPYSQAFQTLIYRQPAYDKGQDVYNALQKSLDSAITFLHATPSDNFEAVDIVNHGDATQWIKFANTLKLRLLIHQSQMAGFNPAPEIAKIISNGGVLHAGEDIDVNPGFVNENAKQSPFYANFGNTPTGADASTSTRANAYFVDLLGHYDDARIERFFNPVGTSFVGATYGLVEGNPGGAASSRIGPGLAGSATQDAWIFPAYESMFLEAEAIARGWMPGDVQTAYEAAVTESFVWLGVEDAADWAHEYLTTADIAIWANAGSSVSDQVKFIAFQKYIALGGVDPTESWSDLRRLNMIPDNGYISVNPSRISNTLPVRLLYPQSEYTANGSNVRAQGTINQFTSKIFWQP</sequence>
<dbReference type="Gene3D" id="1.25.40.390">
    <property type="match status" value="1"/>
</dbReference>
<proteinExistence type="predicted"/>
<evidence type="ECO:0000313" key="2">
    <source>
        <dbReference type="Proteomes" id="UP000306918"/>
    </source>
</evidence>
<dbReference type="OrthoDB" id="614457at2"/>
<keyword evidence="1" id="KW-0449">Lipoprotein</keyword>
<keyword evidence="2" id="KW-1185">Reference proteome</keyword>
<organism evidence="1 2">
    <name type="scientific">Niastella caeni</name>
    <dbReference type="NCBI Taxonomy" id="2569763"/>
    <lineage>
        <taxon>Bacteria</taxon>
        <taxon>Pseudomonadati</taxon>
        <taxon>Bacteroidota</taxon>
        <taxon>Chitinophagia</taxon>
        <taxon>Chitinophagales</taxon>
        <taxon>Chitinophagaceae</taxon>
        <taxon>Niastella</taxon>
    </lineage>
</organism>
<protein>
    <submittedName>
        <fullName evidence="1">SusD/RagB family nutrient-binding outer membrane lipoprotein</fullName>
    </submittedName>
</protein>
<dbReference type="AlphaFoldDB" id="A0A4S8HZ89"/>